<dbReference type="PANTHER" id="PTHR46112:SF2">
    <property type="entry name" value="XAA-PRO AMINOPEPTIDASE P-RELATED"/>
    <property type="match status" value="1"/>
</dbReference>
<dbReference type="InterPro" id="IPR000994">
    <property type="entry name" value="Pept_M24"/>
</dbReference>
<organism evidence="2">
    <name type="scientific">marine metagenome</name>
    <dbReference type="NCBI Taxonomy" id="408172"/>
    <lineage>
        <taxon>unclassified sequences</taxon>
        <taxon>metagenomes</taxon>
        <taxon>ecological metagenomes</taxon>
    </lineage>
</organism>
<accession>A0A381X620</accession>
<dbReference type="SUPFAM" id="SSF55920">
    <property type="entry name" value="Creatinase/aminopeptidase"/>
    <property type="match status" value="1"/>
</dbReference>
<name>A0A381X620_9ZZZZ</name>
<dbReference type="InterPro" id="IPR029149">
    <property type="entry name" value="Creatin/AminoP/Spt16_N"/>
</dbReference>
<evidence type="ECO:0000259" key="1">
    <source>
        <dbReference type="Pfam" id="PF00557"/>
    </source>
</evidence>
<dbReference type="Pfam" id="PF00557">
    <property type="entry name" value="Peptidase_M24"/>
    <property type="match status" value="1"/>
</dbReference>
<dbReference type="AlphaFoldDB" id="A0A381X620"/>
<sequence>MSLGLASLKLNANTLAKNSGGSETLLVNNRNHPKPAPKGYDRLPLSWYQSRVQQFKEKLKTDNVDAILLEKDVNKVYFSGCFRGSGERSTWVLFPMNEKDAAYWYSPGIDRDLITSWWCTENEYYFCYPHADGGFPNKGKVVQGEKVNLFRWLLSQLKHRGYANKLIATDMNFNDDYLKIISEELPKARFVNINNLCLDMRIIKTSEEIALTQRAYRYFDKIHAFGRDYILENGTNTNDFEIGQALQAYGINLLMKDIKYDGKPHSAVGVEVTSEYVRAGVSTAYPHPNQLFYNPVRKGQPVYVNTDIKLGGCGGEAYRNYQILPVSKHQEKMWTVVSETVQIMVEETKPGALCSDVAYQVHKHQVANGMQNYIYHRPGHGTGLNSEGHQAPYLSLGDHTPIKEGMMFSVEPGLYDSKNGVGINPSDNLLVTKKGAVLMSRVPFSKEWSFLKI</sequence>
<dbReference type="Gene3D" id="3.40.350.10">
    <property type="entry name" value="Creatinase/prolidase N-terminal domain"/>
    <property type="match status" value="1"/>
</dbReference>
<protein>
    <recommendedName>
        <fullName evidence="1">Peptidase M24 domain-containing protein</fullName>
    </recommendedName>
</protein>
<proteinExistence type="predicted"/>
<dbReference type="PANTHER" id="PTHR46112">
    <property type="entry name" value="AMINOPEPTIDASE"/>
    <property type="match status" value="1"/>
</dbReference>
<dbReference type="Gene3D" id="3.90.230.10">
    <property type="entry name" value="Creatinase/methionine aminopeptidase superfamily"/>
    <property type="match status" value="1"/>
</dbReference>
<dbReference type="SUPFAM" id="SSF53092">
    <property type="entry name" value="Creatinase/prolidase N-terminal domain"/>
    <property type="match status" value="1"/>
</dbReference>
<gene>
    <name evidence="2" type="ORF">METZ01_LOCUS113043</name>
</gene>
<feature type="domain" description="Peptidase M24" evidence="1">
    <location>
        <begin position="274"/>
        <end position="433"/>
    </location>
</feature>
<dbReference type="InterPro" id="IPR050659">
    <property type="entry name" value="Peptidase_M24B"/>
</dbReference>
<dbReference type="CDD" id="cd01066">
    <property type="entry name" value="APP_MetAP"/>
    <property type="match status" value="1"/>
</dbReference>
<reference evidence="2" key="1">
    <citation type="submission" date="2018-05" db="EMBL/GenBank/DDBJ databases">
        <authorList>
            <person name="Lanie J.A."/>
            <person name="Ng W.-L."/>
            <person name="Kazmierczak K.M."/>
            <person name="Andrzejewski T.M."/>
            <person name="Davidsen T.M."/>
            <person name="Wayne K.J."/>
            <person name="Tettelin H."/>
            <person name="Glass J.I."/>
            <person name="Rusch D."/>
            <person name="Podicherti R."/>
            <person name="Tsui H.-C.T."/>
            <person name="Winkler M.E."/>
        </authorList>
    </citation>
    <scope>NUCLEOTIDE SEQUENCE</scope>
</reference>
<dbReference type="EMBL" id="UINC01014047">
    <property type="protein sequence ID" value="SVA60189.1"/>
    <property type="molecule type" value="Genomic_DNA"/>
</dbReference>
<dbReference type="InterPro" id="IPR036005">
    <property type="entry name" value="Creatinase/aminopeptidase-like"/>
</dbReference>
<evidence type="ECO:0000313" key="2">
    <source>
        <dbReference type="EMBL" id="SVA60189.1"/>
    </source>
</evidence>